<keyword evidence="6 8" id="KW-0067">ATP-binding</keyword>
<dbReference type="Gene3D" id="3.40.50.300">
    <property type="entry name" value="P-loop containing nucleotide triphosphate hydrolases"/>
    <property type="match status" value="1"/>
</dbReference>
<dbReference type="SUPFAM" id="SSF52374">
    <property type="entry name" value="Nucleotidylyl transferase"/>
    <property type="match status" value="1"/>
</dbReference>
<dbReference type="GO" id="GO:0004781">
    <property type="term" value="F:sulfate adenylyltransferase (ATP) activity"/>
    <property type="evidence" value="ECO:0007669"/>
    <property type="project" value="UniProtKB-EC"/>
</dbReference>
<evidence type="ECO:0000313" key="12">
    <source>
        <dbReference type="EMBL" id="MDC8013317.1"/>
    </source>
</evidence>
<evidence type="ECO:0000256" key="6">
    <source>
        <dbReference type="ARBA" id="ARBA00022840"/>
    </source>
</evidence>
<dbReference type="GO" id="GO:0019379">
    <property type="term" value="P:sulfate assimilation, phosphoadenylyl sulfate reduction by phosphoadenylyl-sulfate reductase (thioredoxin)"/>
    <property type="evidence" value="ECO:0007669"/>
    <property type="project" value="TreeGrafter"/>
</dbReference>
<keyword evidence="4 12" id="KW-0548">Nucleotidyltransferase</keyword>
<dbReference type="InterPro" id="IPR027417">
    <property type="entry name" value="P-loop_NTPase"/>
</dbReference>
<evidence type="ECO:0000256" key="4">
    <source>
        <dbReference type="ARBA" id="ARBA00022695"/>
    </source>
</evidence>
<proteinExistence type="inferred from homology"/>
<dbReference type="InterPro" id="IPR050512">
    <property type="entry name" value="Sulf_AdTrans/APS_kinase"/>
</dbReference>
<evidence type="ECO:0000256" key="7">
    <source>
        <dbReference type="ARBA" id="ARBA00049370"/>
    </source>
</evidence>
<feature type="domain" description="APS kinase" evidence="9">
    <location>
        <begin position="405"/>
        <end position="556"/>
    </location>
</feature>
<keyword evidence="8" id="KW-0597">Phosphoprotein</keyword>
<dbReference type="InterPro" id="IPR015947">
    <property type="entry name" value="PUA-like_sf"/>
</dbReference>
<dbReference type="HAMAP" id="MF_00065">
    <property type="entry name" value="Adenylyl_sulf_kinase"/>
    <property type="match status" value="1"/>
</dbReference>
<name>A0A9X4BJL6_9GAMM</name>
<dbReference type="EC" id="2.7.1.25" evidence="8"/>
<dbReference type="InterPro" id="IPR002650">
    <property type="entry name" value="Sulphate_adenylyltransferase"/>
</dbReference>
<dbReference type="PANTHER" id="PTHR42700:SF1">
    <property type="entry name" value="SULFATE ADENYLYLTRANSFERASE"/>
    <property type="match status" value="1"/>
</dbReference>
<comment type="pathway">
    <text evidence="2 8">Sulfur metabolism; hydrogen sulfide biosynthesis; sulfite from sulfate: step 2/3.</text>
</comment>
<dbReference type="GO" id="GO:0010134">
    <property type="term" value="P:sulfate assimilation via adenylyl sulfate reduction"/>
    <property type="evidence" value="ECO:0007669"/>
    <property type="project" value="TreeGrafter"/>
</dbReference>
<dbReference type="FunFam" id="3.40.50.300:FF:000802">
    <property type="entry name" value="Sulfate adenylyltransferase"/>
    <property type="match status" value="1"/>
</dbReference>
<feature type="domain" description="ATP-sulfurylase PUA-like" evidence="11">
    <location>
        <begin position="17"/>
        <end position="173"/>
    </location>
</feature>
<dbReference type="EMBL" id="JAOVZO020000017">
    <property type="protein sequence ID" value="MDC8013317.1"/>
    <property type="molecule type" value="Genomic_DNA"/>
</dbReference>
<feature type="binding site" evidence="8">
    <location>
        <begin position="413"/>
        <end position="420"/>
    </location>
    <ligand>
        <name>ATP</name>
        <dbReference type="ChEBI" id="CHEBI:30616"/>
    </ligand>
</feature>
<dbReference type="GO" id="GO:0004020">
    <property type="term" value="F:adenylylsulfate kinase activity"/>
    <property type="evidence" value="ECO:0007669"/>
    <property type="project" value="UniProtKB-UniRule"/>
</dbReference>
<comment type="caution">
    <text evidence="12">The sequence shown here is derived from an EMBL/GenBank/DDBJ whole genome shotgun (WGS) entry which is preliminary data.</text>
</comment>
<dbReference type="CDD" id="cd02027">
    <property type="entry name" value="APSK"/>
    <property type="match status" value="1"/>
</dbReference>
<keyword evidence="3 8" id="KW-0808">Transferase</keyword>
<reference evidence="12" key="1">
    <citation type="submission" date="2023-02" db="EMBL/GenBank/DDBJ databases">
        <title>Tahibacter soli sp. nov. isolated from soil.</title>
        <authorList>
            <person name="Baek J.H."/>
            <person name="Lee J.K."/>
            <person name="Choi D.G."/>
            <person name="Jeon C.O."/>
        </authorList>
    </citation>
    <scope>NUCLEOTIDE SEQUENCE</scope>
    <source>
        <strain evidence="12">BL</strain>
    </source>
</reference>
<evidence type="ECO:0000313" key="13">
    <source>
        <dbReference type="Proteomes" id="UP001139971"/>
    </source>
</evidence>
<keyword evidence="5 8" id="KW-0547">Nucleotide-binding</keyword>
<keyword evidence="13" id="KW-1185">Reference proteome</keyword>
<dbReference type="InterPro" id="IPR059117">
    <property type="entry name" value="APS_kinase_dom"/>
</dbReference>
<evidence type="ECO:0000256" key="2">
    <source>
        <dbReference type="ARBA" id="ARBA00004806"/>
    </source>
</evidence>
<dbReference type="Pfam" id="PF01747">
    <property type="entry name" value="ATP-sulfurylase"/>
    <property type="match status" value="1"/>
</dbReference>
<keyword evidence="8 12" id="KW-0418">Kinase</keyword>
<comment type="caution">
    <text evidence="8">Lacks conserved residue(s) required for the propagation of feature annotation.</text>
</comment>
<evidence type="ECO:0000256" key="1">
    <source>
        <dbReference type="ARBA" id="ARBA00001823"/>
    </source>
</evidence>
<evidence type="ECO:0000256" key="5">
    <source>
        <dbReference type="ARBA" id="ARBA00022741"/>
    </source>
</evidence>
<evidence type="ECO:0000256" key="8">
    <source>
        <dbReference type="HAMAP-Rule" id="MF_00065"/>
    </source>
</evidence>
<dbReference type="Gene3D" id="3.10.400.10">
    <property type="entry name" value="Sulfate adenylyltransferase"/>
    <property type="match status" value="1"/>
</dbReference>
<dbReference type="NCBIfam" id="TIGR00339">
    <property type="entry name" value="sopT"/>
    <property type="match status" value="1"/>
</dbReference>
<evidence type="ECO:0000259" key="9">
    <source>
        <dbReference type="Pfam" id="PF01583"/>
    </source>
</evidence>
<sequence length="582" mass="64087">MTTNTALAPTLHDTLNPPHGGVLKDLYLPAPQAAALKQHSATLVGWDLSARQLCDLELLLNGAFSPLEGFLARRDYDRVVDELRLADGTLWPMPITLDVSEAFAATVQPGQHVALRDSQGVPLAVLTVEDIYFPDKLREAREVFGTTDTTHPGVADLIERSHPVYLGGKVRGIAPPQHYDFPELRDTPRGLREWFARNGWETIVAFQTRNPMHRAHRELTLRAAEQVGGKLLIQPVVGRTKPGDVDHYTRVRCYRALLPHYPKNDATLSLLPLAMRMGGPREAVWHAIIRKNYGASHFIVGRDHAGPGNDRSGKPFYDPFAAQELLARHQQELGIRIVPFPAMVYVENRDTYVPSNEVKADDVVKDISGTELRRRLATGEHIPEWFTFPEVVEILRERHPAGGGKGAALFFTGLSGSGKSTLAEAVIAKLLETSSRSITLLDGDEVRKNLSKGLGFSREDRAANVTRIGWVASEIVRHGGIAICAPIAPYADTRAQVRRLVQQHGEFVEIYVSTPIAVCEGRDRKGLYAQARAGKIPQFTGVSDPYEVPANPELAFDTSDADPALIANQVLAFLRNRGVLAS</sequence>
<comment type="similarity">
    <text evidence="8">Belongs to the APS kinase family.</text>
</comment>
<accession>A0A9X4BJL6</accession>
<organism evidence="12 13">
    <name type="scientific">Tahibacter soli</name>
    <dbReference type="NCBI Taxonomy" id="2983605"/>
    <lineage>
        <taxon>Bacteria</taxon>
        <taxon>Pseudomonadati</taxon>
        <taxon>Pseudomonadota</taxon>
        <taxon>Gammaproteobacteria</taxon>
        <taxon>Lysobacterales</taxon>
        <taxon>Rhodanobacteraceae</taxon>
        <taxon>Tahibacter</taxon>
    </lineage>
</organism>
<dbReference type="GO" id="GO:0005737">
    <property type="term" value="C:cytoplasm"/>
    <property type="evidence" value="ECO:0007669"/>
    <property type="project" value="TreeGrafter"/>
</dbReference>
<dbReference type="CDD" id="cd00517">
    <property type="entry name" value="ATPS"/>
    <property type="match status" value="1"/>
</dbReference>
<dbReference type="InterPro" id="IPR002891">
    <property type="entry name" value="APS"/>
</dbReference>
<gene>
    <name evidence="8" type="primary">cysC</name>
    <name evidence="12" type="ORF">OD750_012280</name>
</gene>
<dbReference type="NCBIfam" id="TIGR00455">
    <property type="entry name" value="apsK"/>
    <property type="match status" value="1"/>
</dbReference>
<dbReference type="AlphaFoldDB" id="A0A9X4BJL6"/>
<comment type="catalytic activity">
    <reaction evidence="7">
        <text>sulfate + ATP + H(+) = adenosine 5'-phosphosulfate + diphosphate</text>
        <dbReference type="Rhea" id="RHEA:18133"/>
        <dbReference type="ChEBI" id="CHEBI:15378"/>
        <dbReference type="ChEBI" id="CHEBI:16189"/>
        <dbReference type="ChEBI" id="CHEBI:30616"/>
        <dbReference type="ChEBI" id="CHEBI:33019"/>
        <dbReference type="ChEBI" id="CHEBI:58243"/>
        <dbReference type="EC" id="2.7.7.4"/>
    </reaction>
</comment>
<dbReference type="InterPro" id="IPR014729">
    <property type="entry name" value="Rossmann-like_a/b/a_fold"/>
</dbReference>
<evidence type="ECO:0000256" key="3">
    <source>
        <dbReference type="ARBA" id="ARBA00022679"/>
    </source>
</evidence>
<dbReference type="InterPro" id="IPR024951">
    <property type="entry name" value="Sulfurylase_cat_dom"/>
</dbReference>
<evidence type="ECO:0000259" key="10">
    <source>
        <dbReference type="Pfam" id="PF01747"/>
    </source>
</evidence>
<dbReference type="NCBIfam" id="NF003013">
    <property type="entry name" value="PRK03846.1"/>
    <property type="match status" value="1"/>
</dbReference>
<dbReference type="Proteomes" id="UP001139971">
    <property type="component" value="Unassembled WGS sequence"/>
</dbReference>
<protein>
    <recommendedName>
        <fullName evidence="8">Adenylyl-sulfate kinase</fullName>
        <ecNumber evidence="8">2.7.1.25</ecNumber>
    </recommendedName>
    <alternativeName>
        <fullName evidence="8">APS kinase</fullName>
    </alternativeName>
    <alternativeName>
        <fullName evidence="8">ATP adenosine-5'-phosphosulfate 3'-phosphotransferase</fullName>
    </alternativeName>
    <alternativeName>
        <fullName evidence="8">Adenosine-5'-phosphosulfate kinase</fullName>
    </alternativeName>
</protein>
<comment type="catalytic activity">
    <reaction evidence="1 8">
        <text>adenosine 5'-phosphosulfate + ATP = 3'-phosphoadenylyl sulfate + ADP + H(+)</text>
        <dbReference type="Rhea" id="RHEA:24152"/>
        <dbReference type="ChEBI" id="CHEBI:15378"/>
        <dbReference type="ChEBI" id="CHEBI:30616"/>
        <dbReference type="ChEBI" id="CHEBI:58243"/>
        <dbReference type="ChEBI" id="CHEBI:58339"/>
        <dbReference type="ChEBI" id="CHEBI:456216"/>
        <dbReference type="EC" id="2.7.1.25"/>
    </reaction>
</comment>
<dbReference type="Pfam" id="PF01583">
    <property type="entry name" value="APS_kinase"/>
    <property type="match status" value="1"/>
</dbReference>
<dbReference type="SUPFAM" id="SSF88697">
    <property type="entry name" value="PUA domain-like"/>
    <property type="match status" value="1"/>
</dbReference>
<dbReference type="InterPro" id="IPR025980">
    <property type="entry name" value="ATP-Sase_PUA-like_dom"/>
</dbReference>
<feature type="domain" description="Sulphate adenylyltransferase catalytic" evidence="10">
    <location>
        <begin position="183"/>
        <end position="397"/>
    </location>
</feature>
<dbReference type="SUPFAM" id="SSF52540">
    <property type="entry name" value="P-loop containing nucleoside triphosphate hydrolases"/>
    <property type="match status" value="1"/>
</dbReference>
<dbReference type="Pfam" id="PF14306">
    <property type="entry name" value="PUA_2"/>
    <property type="match status" value="1"/>
</dbReference>
<dbReference type="FunFam" id="3.40.50.620:FF:000052">
    <property type="entry name" value="Sulfate adenylyltransferase"/>
    <property type="match status" value="1"/>
</dbReference>
<dbReference type="GO" id="GO:0070814">
    <property type="term" value="P:hydrogen sulfide biosynthetic process"/>
    <property type="evidence" value="ECO:0007669"/>
    <property type="project" value="UniProtKB-UniRule"/>
</dbReference>
<comment type="function">
    <text evidence="8">Catalyzes the synthesis of activated sulfate.</text>
</comment>
<dbReference type="RefSeq" id="WP_263545526.1">
    <property type="nucleotide sequence ID" value="NZ_JAOVZO020000017.1"/>
</dbReference>
<dbReference type="GO" id="GO:0005524">
    <property type="term" value="F:ATP binding"/>
    <property type="evidence" value="ECO:0007669"/>
    <property type="project" value="UniProtKB-UniRule"/>
</dbReference>
<evidence type="ECO:0000259" key="11">
    <source>
        <dbReference type="Pfam" id="PF14306"/>
    </source>
</evidence>
<dbReference type="NCBIfam" id="NF004040">
    <property type="entry name" value="PRK05537.1"/>
    <property type="match status" value="1"/>
</dbReference>
<dbReference type="PANTHER" id="PTHR42700">
    <property type="entry name" value="SULFATE ADENYLYLTRANSFERASE"/>
    <property type="match status" value="1"/>
</dbReference>
<dbReference type="Gene3D" id="3.40.50.620">
    <property type="entry name" value="HUPs"/>
    <property type="match status" value="1"/>
</dbReference>